<dbReference type="PANTHER" id="PTHR18968">
    <property type="entry name" value="THIAMINE PYROPHOSPHATE ENZYMES"/>
    <property type="match status" value="1"/>
</dbReference>
<dbReference type="SUPFAM" id="SSF52467">
    <property type="entry name" value="DHS-like NAD/FAD-binding domain"/>
    <property type="match status" value="1"/>
</dbReference>
<proteinExistence type="inferred from homology"/>
<feature type="transmembrane region" description="Helical" evidence="5">
    <location>
        <begin position="327"/>
        <end position="348"/>
    </location>
</feature>
<dbReference type="InterPro" id="IPR001345">
    <property type="entry name" value="PG/BPGM_mutase_AS"/>
</dbReference>
<dbReference type="PROSITE" id="PS01121">
    <property type="entry name" value="CASPASE_HIS"/>
    <property type="match status" value="1"/>
</dbReference>
<dbReference type="Gene3D" id="3.40.50.1240">
    <property type="entry name" value="Phosphoglycerate mutase-like"/>
    <property type="match status" value="1"/>
</dbReference>
<evidence type="ECO:0000256" key="4">
    <source>
        <dbReference type="SAM" id="MobiDB-lite"/>
    </source>
</evidence>
<evidence type="ECO:0000313" key="9">
    <source>
        <dbReference type="Proteomes" id="UP000553632"/>
    </source>
</evidence>
<evidence type="ECO:0000259" key="6">
    <source>
        <dbReference type="Pfam" id="PF00205"/>
    </source>
</evidence>
<dbReference type="Pfam" id="PF00300">
    <property type="entry name" value="His_Phos_1"/>
    <property type="match status" value="1"/>
</dbReference>
<dbReference type="GO" id="GO:0009099">
    <property type="term" value="P:L-valine biosynthetic process"/>
    <property type="evidence" value="ECO:0007669"/>
    <property type="project" value="TreeGrafter"/>
</dbReference>
<dbReference type="Pfam" id="PF02776">
    <property type="entry name" value="TPP_enzyme_N"/>
    <property type="match status" value="1"/>
</dbReference>
<dbReference type="SUPFAM" id="SSF53254">
    <property type="entry name" value="Phosphoglycerate mutase-like"/>
    <property type="match status" value="1"/>
</dbReference>
<dbReference type="Pfam" id="PF03083">
    <property type="entry name" value="MtN3_slv"/>
    <property type="match status" value="2"/>
</dbReference>
<feature type="compositionally biased region" description="Basic and acidic residues" evidence="4">
    <location>
        <begin position="452"/>
        <end position="464"/>
    </location>
</feature>
<comment type="caution">
    <text evidence="8">The sequence shown here is derived from an EMBL/GenBank/DDBJ whole genome shotgun (WGS) entry which is preliminary data.</text>
</comment>
<dbReference type="GO" id="GO:0009097">
    <property type="term" value="P:isoleucine biosynthetic process"/>
    <property type="evidence" value="ECO:0007669"/>
    <property type="project" value="TreeGrafter"/>
</dbReference>
<feature type="transmembrane region" description="Helical" evidence="5">
    <location>
        <begin position="569"/>
        <end position="593"/>
    </location>
</feature>
<dbReference type="EMBL" id="JABANO010009379">
    <property type="protein sequence ID" value="KAF4746962.1"/>
    <property type="molecule type" value="Genomic_DNA"/>
</dbReference>
<keyword evidence="5" id="KW-1133">Transmembrane helix</keyword>
<evidence type="ECO:0000256" key="2">
    <source>
        <dbReference type="ARBA" id="ARBA00007812"/>
    </source>
</evidence>
<dbReference type="InterPro" id="IPR029033">
    <property type="entry name" value="His_PPase_superfam"/>
</dbReference>
<feature type="domain" description="Thiamine pyrophosphate enzyme N-terminal TPP-binding" evidence="7">
    <location>
        <begin position="706"/>
        <end position="820"/>
    </location>
</feature>
<keyword evidence="5" id="KW-0812">Transmembrane</keyword>
<dbReference type="PROSITE" id="PS00175">
    <property type="entry name" value="PG_MUTASE"/>
    <property type="match status" value="1"/>
</dbReference>
<feature type="region of interest" description="Disordered" evidence="4">
    <location>
        <begin position="620"/>
        <end position="668"/>
    </location>
</feature>
<keyword evidence="5" id="KW-0472">Membrane</keyword>
<evidence type="ECO:0000256" key="1">
    <source>
        <dbReference type="ARBA" id="ARBA00001964"/>
    </source>
</evidence>
<dbReference type="SMART" id="SM00855">
    <property type="entry name" value="PGAM"/>
    <property type="match status" value="1"/>
</dbReference>
<feature type="transmembrane region" description="Helical" evidence="5">
    <location>
        <begin position="545"/>
        <end position="563"/>
    </location>
</feature>
<dbReference type="GO" id="GO:0003984">
    <property type="term" value="F:acetolactate synthase activity"/>
    <property type="evidence" value="ECO:0007669"/>
    <property type="project" value="TreeGrafter"/>
</dbReference>
<accession>A0A7J6TQR8</accession>
<dbReference type="InterPro" id="IPR013078">
    <property type="entry name" value="His_Pase_superF_clade-1"/>
</dbReference>
<sequence>MPETTSPTPSIFLIRHGQSEANVANLIVSNPEVGCSSYGLTDVGREQVRASARGFLREYGDAASNMEIVSSDFLRTRQTAELFASEVGFPVDRIQFDARLRERYFGSIDLTSDGSYAKVWQRDAQNESLDDYGAESADSVAARGVAVVKDHVKSSCKVLVLVTHGDVLQILQTALMGLPPNQHRTAVDNINQGVLRPLSRCLPDSHRRRELPNPDYNEDPSLVLGEEGFLPMDTLKEWFKRHGRPSHGHLRFVQRDANKAARERKLHLMFFALSVEFVVPALRPVETVTGINSVSPVLFFSMLSSFVPRRARLSWVLRRPSVSAVMFLATLITADWALFIFTEVLLVFHARARLLAVLSVLCPLISFVGYITPISSVVQAFKARDASNLPMPFLLSQAFLCLISISYGVSVNSPPIWATNLFGLTTQALWMAAARWISGAASSSTAGDAEEAGEKSGRSADRRSSMKSLPDLDGATVSSPVPPPLYSALLATCLACLTLTILSIIPTRVVGFAMCLQGIILSASPLARLGAVLGSRNADSIPLPISLNMVLGNMLWSMFGFYVNDHVIFLPSVVGYTLGVTQIVVIMWCWGYLPYDLSFLKCIFSRGRRNPETTVEMAVREDDPEYADTQRGLQHTDSGEDPETSSVEIKESSSSRVSSKLTDLESGSLTRKDKRAAAAEGLDHVAVASPPEWGSVTDIPDQHRHGGVLVALAIRALGVSHIFTLTGGHISPILVGCNAVGIKVVDTRDEKAAVFAADAYARLTGNIGVCAVTAGPGLTNAMTAIVNARMAEVPIIVLAGATSMILKGRGSLQDIDQQALVKSAVKSQTTLKCVKDIIPAVLGAAEVAASYNPAPGPVFLEFPLDVLWPRSMAETMIASGGPSQRGLSAFVQRWYLSKYVDSIFGQYFGGSPEAAIPRPSSHKMVEVARPVASPSVVARVVKLLFKAKRPVIVVGSQAAQDVAHIGQLREALILLQVPVWVSGMCRGLFGTSSNSPQMMHMRGAALKDADLVIVAGAPLDFRLNYGRSVSAKATLVVCNSNNDLLKKNSDMRAANQCEGPCQTSSDDPLNARYLHACPSRFLRDLAMVVTRKSRKPAWPEWTATCREREAQREKEIVASGVQQSGQEDRVNPVGLLKALDRLLQRCGAEATIVADGGDFVGTAS</sequence>
<feature type="transmembrane region" description="Helical" evidence="5">
    <location>
        <begin position="416"/>
        <end position="437"/>
    </location>
</feature>
<keyword evidence="3" id="KW-0786">Thiamine pyrophosphate</keyword>
<dbReference type="InterPro" id="IPR016129">
    <property type="entry name" value="Caspase_his_AS"/>
</dbReference>
<dbReference type="GO" id="GO:0000287">
    <property type="term" value="F:magnesium ion binding"/>
    <property type="evidence" value="ECO:0007669"/>
    <property type="project" value="InterPro"/>
</dbReference>
<evidence type="ECO:0000259" key="7">
    <source>
        <dbReference type="Pfam" id="PF02776"/>
    </source>
</evidence>
<dbReference type="CDD" id="cd07035">
    <property type="entry name" value="TPP_PYR_POX_like"/>
    <property type="match status" value="1"/>
</dbReference>
<dbReference type="GO" id="GO:0016020">
    <property type="term" value="C:membrane"/>
    <property type="evidence" value="ECO:0007669"/>
    <property type="project" value="InterPro"/>
</dbReference>
<dbReference type="InterPro" id="IPR004316">
    <property type="entry name" value="SWEET_rpt"/>
</dbReference>
<dbReference type="GO" id="GO:0030976">
    <property type="term" value="F:thiamine pyrophosphate binding"/>
    <property type="evidence" value="ECO:0007669"/>
    <property type="project" value="InterPro"/>
</dbReference>
<comment type="similarity">
    <text evidence="2">Belongs to the TPP enzyme family.</text>
</comment>
<evidence type="ECO:0000313" key="8">
    <source>
        <dbReference type="EMBL" id="KAF4746962.1"/>
    </source>
</evidence>
<organism evidence="8 9">
    <name type="scientific">Perkinsus olseni</name>
    <name type="common">Perkinsus atlanticus</name>
    <dbReference type="NCBI Taxonomy" id="32597"/>
    <lineage>
        <taxon>Eukaryota</taxon>
        <taxon>Sar</taxon>
        <taxon>Alveolata</taxon>
        <taxon>Perkinsozoa</taxon>
        <taxon>Perkinsea</taxon>
        <taxon>Perkinsida</taxon>
        <taxon>Perkinsidae</taxon>
        <taxon>Perkinsus</taxon>
    </lineage>
</organism>
<feature type="domain" description="Thiamine pyrophosphate enzyme central" evidence="6">
    <location>
        <begin position="937"/>
        <end position="1049"/>
    </location>
</feature>
<comment type="cofactor">
    <cofactor evidence="1">
        <name>thiamine diphosphate</name>
        <dbReference type="ChEBI" id="CHEBI:58937"/>
    </cofactor>
</comment>
<name>A0A7J6TQR8_PEROL</name>
<dbReference type="PANTHER" id="PTHR18968:SF166">
    <property type="entry name" value="2-HYDROXYACYL-COA LYASE 2"/>
    <property type="match status" value="1"/>
</dbReference>
<evidence type="ECO:0000256" key="3">
    <source>
        <dbReference type="ARBA" id="ARBA00023052"/>
    </source>
</evidence>
<dbReference type="InterPro" id="IPR012001">
    <property type="entry name" value="Thiamin_PyroP_enz_TPP-bd_dom"/>
</dbReference>
<dbReference type="CDD" id="cd07067">
    <property type="entry name" value="HP_PGM_like"/>
    <property type="match status" value="1"/>
</dbReference>
<reference evidence="8 9" key="1">
    <citation type="submission" date="2020-04" db="EMBL/GenBank/DDBJ databases">
        <title>Perkinsus olseni comparative genomics.</title>
        <authorList>
            <person name="Bogema D.R."/>
        </authorList>
    </citation>
    <scope>NUCLEOTIDE SEQUENCE [LARGE SCALE GENOMIC DNA]</scope>
    <source>
        <strain evidence="8 9">ATCC PRA-207</strain>
    </source>
</reference>
<feature type="transmembrane region" description="Helical" evidence="5">
    <location>
        <begin position="393"/>
        <end position="410"/>
    </location>
</feature>
<dbReference type="AlphaFoldDB" id="A0A7J6TQR8"/>
<dbReference type="SUPFAM" id="SSF52518">
    <property type="entry name" value="Thiamin diphosphate-binding fold (THDP-binding)"/>
    <property type="match status" value="1"/>
</dbReference>
<protein>
    <submittedName>
        <fullName evidence="8">Uncharacterized protein</fullName>
    </submittedName>
</protein>
<dbReference type="InterPro" id="IPR045229">
    <property type="entry name" value="TPP_enz"/>
</dbReference>
<feature type="transmembrane region" description="Helical" evidence="5">
    <location>
        <begin position="485"/>
        <end position="505"/>
    </location>
</feature>
<keyword evidence="9" id="KW-1185">Reference proteome</keyword>
<dbReference type="GO" id="GO:0005948">
    <property type="term" value="C:acetolactate synthase complex"/>
    <property type="evidence" value="ECO:0007669"/>
    <property type="project" value="TreeGrafter"/>
</dbReference>
<dbReference type="InterPro" id="IPR029061">
    <property type="entry name" value="THDP-binding"/>
</dbReference>
<feature type="region of interest" description="Disordered" evidence="4">
    <location>
        <begin position="445"/>
        <end position="476"/>
    </location>
</feature>
<gene>
    <name evidence="8" type="ORF">FOZ63_026983</name>
</gene>
<evidence type="ECO:0000256" key="5">
    <source>
        <dbReference type="SAM" id="Phobius"/>
    </source>
</evidence>
<dbReference type="Gene3D" id="3.40.50.970">
    <property type="match status" value="1"/>
</dbReference>
<feature type="transmembrane region" description="Helical" evidence="5">
    <location>
        <begin position="354"/>
        <end position="381"/>
    </location>
</feature>
<dbReference type="GO" id="GO:0050660">
    <property type="term" value="F:flavin adenine dinucleotide binding"/>
    <property type="evidence" value="ECO:0007669"/>
    <property type="project" value="TreeGrafter"/>
</dbReference>
<dbReference type="Gene3D" id="1.20.1280.290">
    <property type="match status" value="2"/>
</dbReference>
<dbReference type="InterPro" id="IPR029035">
    <property type="entry name" value="DHS-like_NAD/FAD-binding_dom"/>
</dbReference>
<dbReference type="Pfam" id="PF00205">
    <property type="entry name" value="TPP_enzyme_M"/>
    <property type="match status" value="1"/>
</dbReference>
<feature type="transmembrane region" description="Helical" evidence="5">
    <location>
        <begin position="511"/>
        <end position="533"/>
    </location>
</feature>
<dbReference type="InterPro" id="IPR012000">
    <property type="entry name" value="Thiamin_PyroP_enz_cen_dom"/>
</dbReference>
<dbReference type="Gene3D" id="3.40.50.1220">
    <property type="entry name" value="TPP-binding domain"/>
    <property type="match status" value="1"/>
</dbReference>
<dbReference type="Proteomes" id="UP000553632">
    <property type="component" value="Unassembled WGS sequence"/>
</dbReference>